<evidence type="ECO:0000313" key="3">
    <source>
        <dbReference type="Proteomes" id="UP000193450"/>
    </source>
</evidence>
<dbReference type="Proteomes" id="UP000193450">
    <property type="component" value="Chromosome"/>
</dbReference>
<dbReference type="AlphaFoldDB" id="A0A1X9NAU2"/>
<reference evidence="2 3" key="1">
    <citation type="submission" date="2016-11" db="EMBL/GenBank/DDBJ databases">
        <title>Trade-off between light-utilization and light-protection in marine flavobacteria.</title>
        <authorList>
            <person name="Kumagai Y."/>
        </authorList>
    </citation>
    <scope>NUCLEOTIDE SEQUENCE [LARGE SCALE GENOMIC DNA]</scope>
    <source>
        <strain evidence="2 3">NBRC 107125</strain>
    </source>
</reference>
<dbReference type="RefSeq" id="WP_085759328.1">
    <property type="nucleotide sequence ID" value="NZ_CP019343.1"/>
</dbReference>
<dbReference type="Gene3D" id="3.40.50.10610">
    <property type="entry name" value="ABC-type transport auxiliary lipoprotein component"/>
    <property type="match status" value="1"/>
</dbReference>
<name>A0A1X9NAU2_9GAMM</name>
<keyword evidence="3" id="KW-1185">Reference proteome</keyword>
<accession>A0A1X9NAU2</accession>
<dbReference type="EMBL" id="CP019343">
    <property type="protein sequence ID" value="ARN75158.1"/>
    <property type="molecule type" value="Genomic_DNA"/>
</dbReference>
<dbReference type="Pfam" id="PF03886">
    <property type="entry name" value="ABC_trans_aux"/>
    <property type="match status" value="1"/>
</dbReference>
<proteinExistence type="predicted"/>
<dbReference type="OrthoDB" id="5600407at2"/>
<evidence type="ECO:0000259" key="1">
    <source>
        <dbReference type="Pfam" id="PF03886"/>
    </source>
</evidence>
<sequence length="187" mass="20289">MRLSLLIVGALLLSACAGEAIKYNHYLLRSDIPENSNRQMSEDGLLLTHVAVATYLNEAGLVLETAEGQINTAELHLWAEPLRHSLHKFMADEISAATGKDIYTTRNGLSQPAAEFSIQIDQMHGTHDGQALLVASWAVTTSNDGKRTKAAYQFAQKQALQADGYDALVATEKQLLQALAKAVAETL</sequence>
<evidence type="ECO:0000313" key="2">
    <source>
        <dbReference type="EMBL" id="ARN75158.1"/>
    </source>
</evidence>
<dbReference type="KEGG" id="osg:BST96_14160"/>
<dbReference type="STRING" id="716816.BST96_14160"/>
<feature type="domain" description="ABC-type transport auxiliary lipoprotein component" evidence="1">
    <location>
        <begin position="26"/>
        <end position="184"/>
    </location>
</feature>
<dbReference type="SUPFAM" id="SSF159594">
    <property type="entry name" value="XCC0632-like"/>
    <property type="match status" value="1"/>
</dbReference>
<organism evidence="2 3">
    <name type="scientific">Oceanicoccus sagamiensis</name>
    <dbReference type="NCBI Taxonomy" id="716816"/>
    <lineage>
        <taxon>Bacteria</taxon>
        <taxon>Pseudomonadati</taxon>
        <taxon>Pseudomonadota</taxon>
        <taxon>Gammaproteobacteria</taxon>
        <taxon>Cellvibrionales</taxon>
        <taxon>Spongiibacteraceae</taxon>
        <taxon>Oceanicoccus</taxon>
    </lineage>
</organism>
<dbReference type="PROSITE" id="PS51257">
    <property type="entry name" value="PROKAR_LIPOPROTEIN"/>
    <property type="match status" value="1"/>
</dbReference>
<dbReference type="InterPro" id="IPR005586">
    <property type="entry name" value="ABC_trans_aux"/>
</dbReference>
<protein>
    <recommendedName>
        <fullName evidence="1">ABC-type transport auxiliary lipoprotein component domain-containing protein</fullName>
    </recommendedName>
</protein>
<gene>
    <name evidence="2" type="ORF">BST96_14160</name>
</gene>